<keyword evidence="3" id="KW-1185">Reference proteome</keyword>
<feature type="region of interest" description="Disordered" evidence="1">
    <location>
        <begin position="176"/>
        <end position="203"/>
    </location>
</feature>
<sequence length="240" mass="26662">MSAGTTTNAGFQLLPLNGGDVDMLHGGSGDNGTQVTETSTNLAEPTKELTEFSIDTGIQEFVIKESEYNTGRAVKDPVNILLYDLTGKVTIIGKPTIRYLQERSPLWVKSSSSTLHTRDTPLSLFVTDRPVKELQEQGIRAMFVGNGSGRITRVGNEEIVFHKDLDRCATKTEIARIPPPVPTQHRSSLKKQQSQQLNTRPLPRPQFHRYLDFVNVLTMTFSFPETTLRSSRTPSNSSTQ</sequence>
<dbReference type="AlphaFoldDB" id="A0A197KCW5"/>
<gene>
    <name evidence="2" type="ORF">K457DRAFT_120750</name>
</gene>
<accession>A0A197KCW5</accession>
<protein>
    <submittedName>
        <fullName evidence="2">Uncharacterized protein</fullName>
    </submittedName>
</protein>
<dbReference type="Proteomes" id="UP000078512">
    <property type="component" value="Unassembled WGS sequence"/>
</dbReference>
<evidence type="ECO:0000313" key="3">
    <source>
        <dbReference type="Proteomes" id="UP000078512"/>
    </source>
</evidence>
<evidence type="ECO:0000256" key="1">
    <source>
        <dbReference type="SAM" id="MobiDB-lite"/>
    </source>
</evidence>
<name>A0A197KCW5_9FUNG</name>
<dbReference type="OrthoDB" id="2442095at2759"/>
<proteinExistence type="predicted"/>
<organism evidence="2 3">
    <name type="scientific">Linnemannia elongata AG-77</name>
    <dbReference type="NCBI Taxonomy" id="1314771"/>
    <lineage>
        <taxon>Eukaryota</taxon>
        <taxon>Fungi</taxon>
        <taxon>Fungi incertae sedis</taxon>
        <taxon>Mucoromycota</taxon>
        <taxon>Mortierellomycotina</taxon>
        <taxon>Mortierellomycetes</taxon>
        <taxon>Mortierellales</taxon>
        <taxon>Mortierellaceae</taxon>
        <taxon>Linnemannia</taxon>
    </lineage>
</organism>
<dbReference type="EMBL" id="KV442014">
    <property type="protein sequence ID" value="OAQ35345.1"/>
    <property type="molecule type" value="Genomic_DNA"/>
</dbReference>
<evidence type="ECO:0000313" key="2">
    <source>
        <dbReference type="EMBL" id="OAQ35345.1"/>
    </source>
</evidence>
<reference evidence="2 3" key="1">
    <citation type="submission" date="2016-05" db="EMBL/GenBank/DDBJ databases">
        <title>Genome sequencing reveals origins of a unique bacterial endosymbiosis in the earliest lineages of terrestrial Fungi.</title>
        <authorList>
            <consortium name="DOE Joint Genome Institute"/>
            <person name="Uehling J."/>
            <person name="Gryganskyi A."/>
            <person name="Hameed K."/>
            <person name="Tschaplinski T."/>
            <person name="Misztal P."/>
            <person name="Wu S."/>
            <person name="Desiro A."/>
            <person name="Vande Pol N."/>
            <person name="Du Z.-Y."/>
            <person name="Zienkiewicz A."/>
            <person name="Zienkiewicz K."/>
            <person name="Morin E."/>
            <person name="Tisserant E."/>
            <person name="Splivallo R."/>
            <person name="Hainaut M."/>
            <person name="Henrissat B."/>
            <person name="Ohm R."/>
            <person name="Kuo A."/>
            <person name="Yan J."/>
            <person name="Lipzen A."/>
            <person name="Nolan M."/>
            <person name="Labutti K."/>
            <person name="Barry K."/>
            <person name="Goldstein A."/>
            <person name="Labbe J."/>
            <person name="Schadt C."/>
            <person name="Tuskan G."/>
            <person name="Grigoriev I."/>
            <person name="Martin F."/>
            <person name="Vilgalys R."/>
            <person name="Bonito G."/>
        </authorList>
    </citation>
    <scope>NUCLEOTIDE SEQUENCE [LARGE SCALE GENOMIC DNA]</scope>
    <source>
        <strain evidence="2 3">AG-77</strain>
    </source>
</reference>